<organism evidence="2 3">
    <name type="scientific">Mycena venus</name>
    <dbReference type="NCBI Taxonomy" id="2733690"/>
    <lineage>
        <taxon>Eukaryota</taxon>
        <taxon>Fungi</taxon>
        <taxon>Dikarya</taxon>
        <taxon>Basidiomycota</taxon>
        <taxon>Agaricomycotina</taxon>
        <taxon>Agaricomycetes</taxon>
        <taxon>Agaricomycetidae</taxon>
        <taxon>Agaricales</taxon>
        <taxon>Marasmiineae</taxon>
        <taxon>Mycenaceae</taxon>
        <taxon>Mycena</taxon>
    </lineage>
</organism>
<comment type="caution">
    <text evidence="2">The sequence shown here is derived from an EMBL/GenBank/DDBJ whole genome shotgun (WGS) entry which is preliminary data.</text>
</comment>
<feature type="region of interest" description="Disordered" evidence="1">
    <location>
        <begin position="469"/>
        <end position="522"/>
    </location>
</feature>
<protein>
    <submittedName>
        <fullName evidence="2">Uncharacterized protein</fullName>
    </submittedName>
</protein>
<dbReference type="OrthoDB" id="3014470at2759"/>
<keyword evidence="3" id="KW-1185">Reference proteome</keyword>
<dbReference type="EMBL" id="JACAZI010000011">
    <property type="protein sequence ID" value="KAF7349148.1"/>
    <property type="molecule type" value="Genomic_DNA"/>
</dbReference>
<feature type="compositionally biased region" description="Pro residues" evidence="1">
    <location>
        <begin position="498"/>
        <end position="521"/>
    </location>
</feature>
<feature type="region of interest" description="Disordered" evidence="1">
    <location>
        <begin position="414"/>
        <end position="444"/>
    </location>
</feature>
<evidence type="ECO:0000313" key="2">
    <source>
        <dbReference type="EMBL" id="KAF7349148.1"/>
    </source>
</evidence>
<evidence type="ECO:0000256" key="1">
    <source>
        <dbReference type="SAM" id="MobiDB-lite"/>
    </source>
</evidence>
<feature type="compositionally biased region" description="Pro residues" evidence="1">
    <location>
        <begin position="419"/>
        <end position="437"/>
    </location>
</feature>
<feature type="region of interest" description="Disordered" evidence="1">
    <location>
        <begin position="179"/>
        <end position="198"/>
    </location>
</feature>
<sequence length="629" mass="68636">MSIPLTPRGQCTQCPSCAAWITLTWDPQERANVPRDASVLTTPTSSAREECAGCGHQWLSHQAYPMDLNDRNYSRRKGPCTSTRCGGFISASRVWEVNALCECGAPWLSHLSTGAVLVQAPAMPLASSALPQPPANPLPPPLGVGQPVMDAYMGVPAVLHGTAGTRRLGSIARSLPGGPFSTLGNHSGPRRPHPPTADPKVTVDVVCWPCTVDPLFDPPGYPSPAFRIKNSHASKYAKKLADFHLIFQIEVPAQGLMSPAEFTRTLLEHFGAHRLTLPPFPADYDPGPADELDGQLWTLLHFRRRQDVYILEAHPIIQDGTFGRAEFKKISTIANVLPGANQRPWIFIAPRFGHLIGPIDRFSTSDAPLSGCHPCYGLRILSTLPTAHSTRNDPLEAECYADFCPTPTVTPIQSLLANLPPPGSRVPDRPQTPPPQPSLIRHRSPQTPVSDLYLFLCIHANANQNAATVERRVRQRRSSSSIPPPIQVDWRPSEMPAEPAPPPPPPTPPPPPPRPPLPPLEPNVDFLESGDILSWRLSISDAVNPLPAGVPMLSIHARTVHAAAECMVDLVVHAENQKRGPNAAFTMYNREIQARDIVDCSTRLTVESFFREMRLITMCVVLFSAPSCL</sequence>
<reference evidence="2" key="1">
    <citation type="submission" date="2020-05" db="EMBL/GenBank/DDBJ databases">
        <title>Mycena genomes resolve the evolution of fungal bioluminescence.</title>
        <authorList>
            <person name="Tsai I.J."/>
        </authorList>
    </citation>
    <scope>NUCLEOTIDE SEQUENCE</scope>
    <source>
        <strain evidence="2">CCC161011</strain>
    </source>
</reference>
<evidence type="ECO:0000313" key="3">
    <source>
        <dbReference type="Proteomes" id="UP000620124"/>
    </source>
</evidence>
<name>A0A8H6XX17_9AGAR</name>
<gene>
    <name evidence="2" type="ORF">MVEN_01437100</name>
</gene>
<dbReference type="Proteomes" id="UP000620124">
    <property type="component" value="Unassembled WGS sequence"/>
</dbReference>
<proteinExistence type="predicted"/>
<dbReference type="AlphaFoldDB" id="A0A8H6XX17"/>
<accession>A0A8H6XX17</accession>